<feature type="region of interest" description="Disordered" evidence="7">
    <location>
        <begin position="23"/>
        <end position="51"/>
    </location>
</feature>
<keyword evidence="5 6" id="KW-0413">Isomerase</keyword>
<evidence type="ECO:0000256" key="5">
    <source>
        <dbReference type="ARBA" id="ARBA00023235"/>
    </source>
</evidence>
<dbReference type="EC" id="5.2.1.8" evidence="3 6"/>
<keyword evidence="11" id="KW-1185">Reference proteome</keyword>
<evidence type="ECO:0000256" key="7">
    <source>
        <dbReference type="SAM" id="MobiDB-lite"/>
    </source>
</evidence>
<sequence length="324" mass="32631">MRRPATLLLAATLLLPAATVAACSGGSSTPSPSNSSATGSPSSSPTTSAQDEAALAAVKVSGDLGSAPKVTFDTPFAVSTTVARMDTKGSGDPIAKGAMVQVDYAVFSGDDGSKVGSTWDTGKPDVLPLGSLNPAFEPLVSTLVGAPMGSRVVLGIPGAPATESQAAQPSSVMVLEVDKVVPTRATGTPVTPPAGLPTVTLDSSGQPSITVPSDATKPTDLVTQTLIKGDGAEVKSGDTLTVQYSGWLWDGTQFDSSWTRGTPFQTQIGVGQVVKGWDQGLVGQTVGSQVLLVIPPSLGYGDQEQGSIPAGSTLIFVVDILAAH</sequence>
<proteinExistence type="inferred from homology"/>
<evidence type="ECO:0000256" key="6">
    <source>
        <dbReference type="PROSITE-ProRule" id="PRU00277"/>
    </source>
</evidence>
<evidence type="ECO:0000256" key="8">
    <source>
        <dbReference type="SAM" id="SignalP"/>
    </source>
</evidence>
<reference evidence="10 11" key="1">
    <citation type="submission" date="2023-07" db="EMBL/GenBank/DDBJ databases">
        <title>Description of novel actinomycetes strains, isolated from tidal flat sediment.</title>
        <authorList>
            <person name="Lu C."/>
        </authorList>
    </citation>
    <scope>NUCLEOTIDE SEQUENCE [LARGE SCALE GENOMIC DNA]</scope>
    <source>
        <strain evidence="10 11">SYSU T00b441</strain>
    </source>
</reference>
<accession>A0ABT9D5D0</accession>
<dbReference type="PANTHER" id="PTHR43811">
    <property type="entry name" value="FKBP-TYPE PEPTIDYL-PROLYL CIS-TRANS ISOMERASE FKPA"/>
    <property type="match status" value="1"/>
</dbReference>
<evidence type="ECO:0000313" key="11">
    <source>
        <dbReference type="Proteomes" id="UP001232536"/>
    </source>
</evidence>
<dbReference type="PROSITE" id="PS51257">
    <property type="entry name" value="PROKAR_LIPOPROTEIN"/>
    <property type="match status" value="1"/>
</dbReference>
<dbReference type="SUPFAM" id="SSF54534">
    <property type="entry name" value="FKBP-like"/>
    <property type="match status" value="2"/>
</dbReference>
<name>A0ABT9D5D0_9CELL</name>
<comment type="similarity">
    <text evidence="2">Belongs to the FKBP-type PPIase family.</text>
</comment>
<dbReference type="InterPro" id="IPR001179">
    <property type="entry name" value="PPIase_FKBP_dom"/>
</dbReference>
<dbReference type="EMBL" id="JAUQYP010000001">
    <property type="protein sequence ID" value="MDO8105990.1"/>
    <property type="molecule type" value="Genomic_DNA"/>
</dbReference>
<evidence type="ECO:0000256" key="3">
    <source>
        <dbReference type="ARBA" id="ARBA00013194"/>
    </source>
</evidence>
<evidence type="ECO:0000256" key="1">
    <source>
        <dbReference type="ARBA" id="ARBA00000971"/>
    </source>
</evidence>
<feature type="region of interest" description="Disordered" evidence="7">
    <location>
        <begin position="185"/>
        <end position="216"/>
    </location>
</feature>
<feature type="compositionally biased region" description="Polar residues" evidence="7">
    <location>
        <begin position="200"/>
        <end position="213"/>
    </location>
</feature>
<feature type="compositionally biased region" description="Low complexity" evidence="7">
    <location>
        <begin position="23"/>
        <end position="49"/>
    </location>
</feature>
<evidence type="ECO:0000256" key="4">
    <source>
        <dbReference type="ARBA" id="ARBA00023110"/>
    </source>
</evidence>
<dbReference type="Proteomes" id="UP001232536">
    <property type="component" value="Unassembled WGS sequence"/>
</dbReference>
<organism evidence="10 11">
    <name type="scientific">Actinotalea lenta</name>
    <dbReference type="NCBI Taxonomy" id="3064654"/>
    <lineage>
        <taxon>Bacteria</taxon>
        <taxon>Bacillati</taxon>
        <taxon>Actinomycetota</taxon>
        <taxon>Actinomycetes</taxon>
        <taxon>Micrococcales</taxon>
        <taxon>Cellulomonadaceae</taxon>
        <taxon>Actinotalea</taxon>
    </lineage>
</organism>
<dbReference type="RefSeq" id="WP_304599683.1">
    <property type="nucleotide sequence ID" value="NZ_JAUQYO010000002.1"/>
</dbReference>
<dbReference type="Pfam" id="PF00254">
    <property type="entry name" value="FKBP_C"/>
    <property type="match status" value="1"/>
</dbReference>
<dbReference type="GO" id="GO:0003755">
    <property type="term" value="F:peptidyl-prolyl cis-trans isomerase activity"/>
    <property type="evidence" value="ECO:0007669"/>
    <property type="project" value="UniProtKB-EC"/>
</dbReference>
<feature type="signal peptide" evidence="8">
    <location>
        <begin position="1"/>
        <end position="22"/>
    </location>
</feature>
<keyword evidence="8" id="KW-0732">Signal</keyword>
<evidence type="ECO:0000313" key="10">
    <source>
        <dbReference type="EMBL" id="MDO8105990.1"/>
    </source>
</evidence>
<dbReference type="Gene3D" id="3.10.50.40">
    <property type="match status" value="2"/>
</dbReference>
<dbReference type="PROSITE" id="PS50059">
    <property type="entry name" value="FKBP_PPIASE"/>
    <property type="match status" value="1"/>
</dbReference>
<dbReference type="PANTHER" id="PTHR43811:SF19">
    <property type="entry name" value="39 KDA FK506-BINDING NUCLEAR PROTEIN"/>
    <property type="match status" value="1"/>
</dbReference>
<evidence type="ECO:0000259" key="9">
    <source>
        <dbReference type="PROSITE" id="PS50059"/>
    </source>
</evidence>
<feature type="domain" description="PPIase FKBP-type" evidence="9">
    <location>
        <begin position="237"/>
        <end position="324"/>
    </location>
</feature>
<comment type="catalytic activity">
    <reaction evidence="1 6">
        <text>[protein]-peptidylproline (omega=180) = [protein]-peptidylproline (omega=0)</text>
        <dbReference type="Rhea" id="RHEA:16237"/>
        <dbReference type="Rhea" id="RHEA-COMP:10747"/>
        <dbReference type="Rhea" id="RHEA-COMP:10748"/>
        <dbReference type="ChEBI" id="CHEBI:83833"/>
        <dbReference type="ChEBI" id="CHEBI:83834"/>
        <dbReference type="EC" id="5.2.1.8"/>
    </reaction>
</comment>
<comment type="caution">
    <text evidence="10">The sequence shown here is derived from an EMBL/GenBank/DDBJ whole genome shotgun (WGS) entry which is preliminary data.</text>
</comment>
<feature type="chain" id="PRO_5046706082" description="peptidylprolyl isomerase" evidence="8">
    <location>
        <begin position="23"/>
        <end position="324"/>
    </location>
</feature>
<gene>
    <name evidence="10" type="ORF">Q6348_02135</name>
</gene>
<keyword evidence="4 6" id="KW-0697">Rotamase</keyword>
<protein>
    <recommendedName>
        <fullName evidence="3 6">peptidylprolyl isomerase</fullName>
        <ecNumber evidence="3 6">5.2.1.8</ecNumber>
    </recommendedName>
</protein>
<evidence type="ECO:0000256" key="2">
    <source>
        <dbReference type="ARBA" id="ARBA00006577"/>
    </source>
</evidence>
<dbReference type="InterPro" id="IPR046357">
    <property type="entry name" value="PPIase_dom_sf"/>
</dbReference>